<dbReference type="PANTHER" id="PTHR43259:SF1">
    <property type="entry name" value="N-ACETYLTRANSFERASE DOMAIN-CONTAINING PROTEIN"/>
    <property type="match status" value="1"/>
</dbReference>
<dbReference type="SUPFAM" id="SSF55729">
    <property type="entry name" value="Acyl-CoA N-acyltransferases (Nat)"/>
    <property type="match status" value="1"/>
</dbReference>
<dbReference type="PROSITE" id="PS51186">
    <property type="entry name" value="GNAT"/>
    <property type="match status" value="1"/>
</dbReference>
<sequence length="157" mass="18380">MNIVLKKMSKEEFSIYFEAKVERYSGILSENVHEVSSEEPLSKARVQLNNLLPKGLDTTNHHLFNIHEADQLIGFVWIKVEKEKKSAFLYEIFIFEKYRGKGFGTRVMKYVEEWLEHEGISYFKLHVFGSNEGARRLYKELGFEIAGLNMLKTINNI</sequence>
<dbReference type="RefSeq" id="WP_036185194.1">
    <property type="nucleotide sequence ID" value="NZ_AVDA01000008.1"/>
</dbReference>
<name>A0A0A3I2S5_9BACL</name>
<dbReference type="PANTHER" id="PTHR43259">
    <property type="entry name" value="SPT10P"/>
    <property type="match status" value="1"/>
</dbReference>
<keyword evidence="3" id="KW-1185">Reference proteome</keyword>
<proteinExistence type="predicted"/>
<gene>
    <name evidence="2" type="ORF">CD29_08435</name>
</gene>
<evidence type="ECO:0000259" key="1">
    <source>
        <dbReference type="PROSITE" id="PS51186"/>
    </source>
</evidence>
<accession>A0A0A3I2S5</accession>
<dbReference type="GO" id="GO:0016747">
    <property type="term" value="F:acyltransferase activity, transferring groups other than amino-acyl groups"/>
    <property type="evidence" value="ECO:0007669"/>
    <property type="project" value="InterPro"/>
</dbReference>
<comment type="caution">
    <text evidence="2">The sequence shown here is derived from an EMBL/GenBank/DDBJ whole genome shotgun (WGS) entry which is preliminary data.</text>
</comment>
<dbReference type="Pfam" id="PF00583">
    <property type="entry name" value="Acetyltransf_1"/>
    <property type="match status" value="1"/>
</dbReference>
<dbReference type="InterPro" id="IPR052829">
    <property type="entry name" value="N-acetyltransferase_domain"/>
</dbReference>
<dbReference type="STRING" id="1384049.CD29_08435"/>
<feature type="domain" description="N-acetyltransferase" evidence="1">
    <location>
        <begin position="3"/>
        <end position="157"/>
    </location>
</feature>
<dbReference type="Proteomes" id="UP000030416">
    <property type="component" value="Unassembled WGS sequence"/>
</dbReference>
<protein>
    <submittedName>
        <fullName evidence="2">Acetyltransferase</fullName>
    </submittedName>
</protein>
<dbReference type="EMBL" id="JPVN01000008">
    <property type="protein sequence ID" value="KGR79029.1"/>
    <property type="molecule type" value="Genomic_DNA"/>
</dbReference>
<evidence type="ECO:0000313" key="2">
    <source>
        <dbReference type="EMBL" id="KGR79029.1"/>
    </source>
</evidence>
<dbReference type="OrthoDB" id="65897at2"/>
<evidence type="ECO:0000313" key="3">
    <source>
        <dbReference type="Proteomes" id="UP000030416"/>
    </source>
</evidence>
<keyword evidence="2" id="KW-0808">Transferase</keyword>
<dbReference type="InterPro" id="IPR000182">
    <property type="entry name" value="GNAT_dom"/>
</dbReference>
<dbReference type="InterPro" id="IPR016181">
    <property type="entry name" value="Acyl_CoA_acyltransferase"/>
</dbReference>
<dbReference type="CDD" id="cd04301">
    <property type="entry name" value="NAT_SF"/>
    <property type="match status" value="1"/>
</dbReference>
<reference evidence="2 3" key="1">
    <citation type="submission" date="2014-02" db="EMBL/GenBank/DDBJ databases">
        <title>Draft genome sequence of Lysinibacillus manganicus DSM 26584T.</title>
        <authorList>
            <person name="Zhang F."/>
            <person name="Wang G."/>
            <person name="Zhang L."/>
        </authorList>
    </citation>
    <scope>NUCLEOTIDE SEQUENCE [LARGE SCALE GENOMIC DNA]</scope>
    <source>
        <strain evidence="2 3">DSM 26584</strain>
    </source>
</reference>
<dbReference type="eggNOG" id="COG0456">
    <property type="taxonomic scope" value="Bacteria"/>
</dbReference>
<dbReference type="AlphaFoldDB" id="A0A0A3I2S5"/>
<organism evidence="2 3">
    <name type="scientific">Ureibacillus manganicus DSM 26584</name>
    <dbReference type="NCBI Taxonomy" id="1384049"/>
    <lineage>
        <taxon>Bacteria</taxon>
        <taxon>Bacillati</taxon>
        <taxon>Bacillota</taxon>
        <taxon>Bacilli</taxon>
        <taxon>Bacillales</taxon>
        <taxon>Caryophanaceae</taxon>
        <taxon>Ureibacillus</taxon>
    </lineage>
</organism>
<dbReference type="Gene3D" id="3.40.630.30">
    <property type="match status" value="1"/>
</dbReference>